<dbReference type="InterPro" id="IPR038577">
    <property type="entry name" value="GT10-like_C_sf"/>
</dbReference>
<keyword evidence="8" id="KW-1133">Transmembrane helix</keyword>
<evidence type="ECO:0000313" key="15">
    <source>
        <dbReference type="Proteomes" id="UP000299102"/>
    </source>
</evidence>
<proteinExistence type="inferred from homology"/>
<dbReference type="InterPro" id="IPR055270">
    <property type="entry name" value="Glyco_tran_10_C"/>
</dbReference>
<evidence type="ECO:0000256" key="11">
    <source>
        <dbReference type="RuleBase" id="RU003832"/>
    </source>
</evidence>
<comment type="caution">
    <text evidence="14">The sequence shown here is derived from an EMBL/GenBank/DDBJ whole genome shotgun (WGS) entry which is preliminary data.</text>
</comment>
<dbReference type="EC" id="2.4.1.-" evidence="11"/>
<comment type="subcellular location">
    <subcellularLocation>
        <location evidence="1 11">Golgi apparatus</location>
        <location evidence="1 11">Golgi stack membrane</location>
        <topology evidence="1 11">Single-pass type II membrane protein</topology>
    </subcellularLocation>
</comment>
<reference evidence="14 15" key="1">
    <citation type="journal article" date="2019" name="Commun. Biol.">
        <title>The bagworm genome reveals a unique fibroin gene that provides high tensile strength.</title>
        <authorList>
            <person name="Kono N."/>
            <person name="Nakamura H."/>
            <person name="Ohtoshi R."/>
            <person name="Tomita M."/>
            <person name="Numata K."/>
            <person name="Arakawa K."/>
        </authorList>
    </citation>
    <scope>NUCLEOTIDE SEQUENCE [LARGE SCALE GENOMIC DNA]</scope>
</reference>
<evidence type="ECO:0000256" key="10">
    <source>
        <dbReference type="ARBA" id="ARBA00023180"/>
    </source>
</evidence>
<dbReference type="InterPro" id="IPR031481">
    <property type="entry name" value="Glyco_tran_10_N"/>
</dbReference>
<dbReference type="FunFam" id="3.40.50.11660:FF:000002">
    <property type="entry name" value="Alpha-(1,3)-fucosyltransferase"/>
    <property type="match status" value="1"/>
</dbReference>
<keyword evidence="9" id="KW-0472">Membrane</keyword>
<evidence type="ECO:0000256" key="2">
    <source>
        <dbReference type="ARBA" id="ARBA00004922"/>
    </source>
</evidence>
<keyword evidence="7" id="KW-0735">Signal-anchor</keyword>
<dbReference type="Proteomes" id="UP000299102">
    <property type="component" value="Unassembled WGS sequence"/>
</dbReference>
<dbReference type="EMBL" id="BGZK01000113">
    <property type="protein sequence ID" value="GBP19974.1"/>
    <property type="molecule type" value="Genomic_DNA"/>
</dbReference>
<keyword evidence="6 11" id="KW-0812">Transmembrane</keyword>
<comment type="similarity">
    <text evidence="3 11">Belongs to the glycosyltransferase 10 family.</text>
</comment>
<dbReference type="OrthoDB" id="9993460at2759"/>
<dbReference type="PANTHER" id="PTHR11929">
    <property type="entry name" value="ALPHA- 1,3 -FUCOSYLTRANSFERASE"/>
    <property type="match status" value="1"/>
</dbReference>
<keyword evidence="5 11" id="KW-0808">Transferase</keyword>
<comment type="pathway">
    <text evidence="2">Protein modification; protein glycosylation.</text>
</comment>
<dbReference type="AlphaFoldDB" id="A0A4C1U1P8"/>
<dbReference type="GO" id="GO:0046920">
    <property type="term" value="F:alpha-(1-&gt;3)-fucosyltransferase activity"/>
    <property type="evidence" value="ECO:0007669"/>
    <property type="project" value="TreeGrafter"/>
</dbReference>
<keyword evidence="15" id="KW-1185">Reference proteome</keyword>
<feature type="domain" description="Fucosyltransferase N-terminal" evidence="13">
    <location>
        <begin position="1"/>
        <end position="102"/>
    </location>
</feature>
<name>A0A4C1U1P8_EUMVA</name>
<dbReference type="InterPro" id="IPR001503">
    <property type="entry name" value="Glyco_trans_10"/>
</dbReference>
<evidence type="ECO:0000256" key="1">
    <source>
        <dbReference type="ARBA" id="ARBA00004447"/>
    </source>
</evidence>
<dbReference type="Pfam" id="PF00852">
    <property type="entry name" value="Glyco_transf_10"/>
    <property type="match status" value="1"/>
</dbReference>
<evidence type="ECO:0000256" key="5">
    <source>
        <dbReference type="ARBA" id="ARBA00022679"/>
    </source>
</evidence>
<gene>
    <name evidence="14" type="primary">fut10</name>
    <name evidence="14" type="ORF">EVAR_11364_1</name>
</gene>
<keyword evidence="10" id="KW-0325">Glycoprotein</keyword>
<dbReference type="GO" id="GO:0032580">
    <property type="term" value="C:Golgi cisterna membrane"/>
    <property type="evidence" value="ECO:0007669"/>
    <property type="project" value="UniProtKB-SubCell"/>
</dbReference>
<organism evidence="14 15">
    <name type="scientific">Eumeta variegata</name>
    <name type="common">Bagworm moth</name>
    <name type="synonym">Eumeta japonica</name>
    <dbReference type="NCBI Taxonomy" id="151549"/>
    <lineage>
        <taxon>Eukaryota</taxon>
        <taxon>Metazoa</taxon>
        <taxon>Ecdysozoa</taxon>
        <taxon>Arthropoda</taxon>
        <taxon>Hexapoda</taxon>
        <taxon>Insecta</taxon>
        <taxon>Pterygota</taxon>
        <taxon>Neoptera</taxon>
        <taxon>Endopterygota</taxon>
        <taxon>Lepidoptera</taxon>
        <taxon>Glossata</taxon>
        <taxon>Ditrysia</taxon>
        <taxon>Tineoidea</taxon>
        <taxon>Psychidae</taxon>
        <taxon>Oiketicinae</taxon>
        <taxon>Eumeta</taxon>
    </lineage>
</organism>
<dbReference type="PANTHER" id="PTHR11929:SF194">
    <property type="entry name" value="ALPHA-(1,3)-FUCOSYLTRANSFERASE 10"/>
    <property type="match status" value="1"/>
</dbReference>
<sequence length="374" mass="43919">MILWWTKGFPQTSSTRICGNDVKCDIVSNRSVTSKYKVQAYLFYGSNIDFEDLPLPRKAKDNIWGLFHEESPRNVERLMHEPILKLFNFSSTFSRYSDVPFPLQHLFSLPEITSKQYFVETSKKNALLAEIAPIMYIQSDCETSTERDAYVKELMKYIKIDSYGTCLNNIKLDEKFQVDYLNHLNDDDFLNFIARYKFVIAIENGVCEDYVTEKLWRALKIGTVPIYFGSPSVKDWLPNEKSAILLQNHNTPQKLKEHIDDLLKNDTMYEQYLEHKIKQVIKNKNLIFEFHKRPWAADALQTAQEFECYICEKVHENLQGKIHKAHHLTKKHYDCPKPVSALTLDVNPENSWVFSWQTARVQAEELYKKIVNEH</sequence>
<evidence type="ECO:0000259" key="13">
    <source>
        <dbReference type="Pfam" id="PF17039"/>
    </source>
</evidence>
<accession>A0A4C1U1P8</accession>
<evidence type="ECO:0000256" key="7">
    <source>
        <dbReference type="ARBA" id="ARBA00022968"/>
    </source>
</evidence>
<keyword evidence="11" id="KW-0333">Golgi apparatus</keyword>
<dbReference type="UniPathway" id="UPA00378"/>
<dbReference type="Pfam" id="PF17039">
    <property type="entry name" value="Glyco_tran_10_N"/>
    <property type="match status" value="1"/>
</dbReference>
<dbReference type="SUPFAM" id="SSF53756">
    <property type="entry name" value="UDP-Glycosyltransferase/glycogen phosphorylase"/>
    <property type="match status" value="1"/>
</dbReference>
<evidence type="ECO:0000256" key="6">
    <source>
        <dbReference type="ARBA" id="ARBA00022692"/>
    </source>
</evidence>
<dbReference type="STRING" id="151549.A0A4C1U1P8"/>
<feature type="domain" description="Fucosyltransferase C-terminal" evidence="12">
    <location>
        <begin position="134"/>
        <end position="319"/>
    </location>
</feature>
<evidence type="ECO:0000256" key="9">
    <source>
        <dbReference type="ARBA" id="ARBA00023136"/>
    </source>
</evidence>
<evidence type="ECO:0000259" key="12">
    <source>
        <dbReference type="Pfam" id="PF00852"/>
    </source>
</evidence>
<evidence type="ECO:0000313" key="14">
    <source>
        <dbReference type="EMBL" id="GBP19974.1"/>
    </source>
</evidence>
<keyword evidence="4 11" id="KW-0328">Glycosyltransferase</keyword>
<protein>
    <recommendedName>
        <fullName evidence="11">Fucosyltransferase</fullName>
        <ecNumber evidence="11">2.4.1.-</ecNumber>
    </recommendedName>
</protein>
<evidence type="ECO:0000256" key="3">
    <source>
        <dbReference type="ARBA" id="ARBA00008919"/>
    </source>
</evidence>
<dbReference type="Gene3D" id="3.40.50.11660">
    <property type="entry name" value="Glycosyl transferase family 10, C-terminal domain"/>
    <property type="match status" value="1"/>
</dbReference>
<evidence type="ECO:0000256" key="8">
    <source>
        <dbReference type="ARBA" id="ARBA00022989"/>
    </source>
</evidence>
<evidence type="ECO:0000256" key="4">
    <source>
        <dbReference type="ARBA" id="ARBA00022676"/>
    </source>
</evidence>